<protein>
    <submittedName>
        <fullName evidence="2">Uncharacterized protein</fullName>
    </submittedName>
</protein>
<proteinExistence type="predicted"/>
<keyword evidence="3" id="KW-1185">Reference proteome</keyword>
<name>A0ABN1HCC3_9ACTN</name>
<accession>A0ABN1HCC3</accession>
<feature type="region of interest" description="Disordered" evidence="1">
    <location>
        <begin position="38"/>
        <end position="83"/>
    </location>
</feature>
<comment type="caution">
    <text evidence="2">The sequence shown here is derived from an EMBL/GenBank/DDBJ whole genome shotgun (WGS) entry which is preliminary data.</text>
</comment>
<sequence>MALPAVDGRQYVYRVHAPVNALLADLFWEAWHCHDEGPHPARATSSTRRSYAGSADDPAPLLPHRHGAPHLSCAGRRAGPPWG</sequence>
<reference evidence="2 3" key="1">
    <citation type="journal article" date="2019" name="Int. J. Syst. Evol. Microbiol.">
        <title>The Global Catalogue of Microorganisms (GCM) 10K type strain sequencing project: providing services to taxonomists for standard genome sequencing and annotation.</title>
        <authorList>
            <consortium name="The Broad Institute Genomics Platform"/>
            <consortium name="The Broad Institute Genome Sequencing Center for Infectious Disease"/>
            <person name="Wu L."/>
            <person name="Ma J."/>
        </authorList>
    </citation>
    <scope>NUCLEOTIDE SEQUENCE [LARGE SCALE GENOMIC DNA]</scope>
    <source>
        <strain evidence="2 3">JCM 10367</strain>
    </source>
</reference>
<evidence type="ECO:0000313" key="3">
    <source>
        <dbReference type="Proteomes" id="UP001500724"/>
    </source>
</evidence>
<evidence type="ECO:0000256" key="1">
    <source>
        <dbReference type="SAM" id="MobiDB-lite"/>
    </source>
</evidence>
<dbReference type="EMBL" id="BAAAGU010000009">
    <property type="protein sequence ID" value="GAA0637850.1"/>
    <property type="molecule type" value="Genomic_DNA"/>
</dbReference>
<gene>
    <name evidence="2" type="ORF">GCM10009535_12910</name>
</gene>
<dbReference type="Proteomes" id="UP001500724">
    <property type="component" value="Unassembled WGS sequence"/>
</dbReference>
<evidence type="ECO:0000313" key="2">
    <source>
        <dbReference type="EMBL" id="GAA0637850.1"/>
    </source>
</evidence>
<organism evidence="2 3">
    <name type="scientific">Streptomyces thermocarboxydovorans</name>
    <dbReference type="NCBI Taxonomy" id="59298"/>
    <lineage>
        <taxon>Bacteria</taxon>
        <taxon>Bacillati</taxon>
        <taxon>Actinomycetota</taxon>
        <taxon>Actinomycetes</taxon>
        <taxon>Kitasatosporales</taxon>
        <taxon>Streptomycetaceae</taxon>
        <taxon>Streptomyces</taxon>
    </lineage>
</organism>